<name>A0A1B6CK70_9HEMI</name>
<reference evidence="1" key="1">
    <citation type="submission" date="2015-12" db="EMBL/GenBank/DDBJ databases">
        <title>De novo transcriptome assembly of four potential Pierce s Disease insect vectors from Arizona vineyards.</title>
        <authorList>
            <person name="Tassone E.E."/>
        </authorList>
    </citation>
    <scope>NUCLEOTIDE SEQUENCE</scope>
</reference>
<gene>
    <name evidence="1" type="ORF">g.788</name>
</gene>
<organism evidence="1">
    <name type="scientific">Clastoptera arizonana</name>
    <name type="common">Arizona spittle bug</name>
    <dbReference type="NCBI Taxonomy" id="38151"/>
    <lineage>
        <taxon>Eukaryota</taxon>
        <taxon>Metazoa</taxon>
        <taxon>Ecdysozoa</taxon>
        <taxon>Arthropoda</taxon>
        <taxon>Hexapoda</taxon>
        <taxon>Insecta</taxon>
        <taxon>Pterygota</taxon>
        <taxon>Neoptera</taxon>
        <taxon>Paraneoptera</taxon>
        <taxon>Hemiptera</taxon>
        <taxon>Auchenorrhyncha</taxon>
        <taxon>Cercopoidea</taxon>
        <taxon>Clastopteridae</taxon>
        <taxon>Clastoptera</taxon>
    </lineage>
</organism>
<sequence length="106" mass="11299">FGFGRKGVLQRIEVEVVKFGSVGTVDIVPPVTGELVLVEEGAVGAEEGGALVTLAAVVADVVRLEIDEVKTGNYRPRGAWLKQGTIDQGKSMVETGNNRPWLKEHG</sequence>
<accession>A0A1B6CK70</accession>
<proteinExistence type="predicted"/>
<protein>
    <submittedName>
        <fullName evidence="1">Uncharacterized protein</fullName>
    </submittedName>
</protein>
<dbReference type="AlphaFoldDB" id="A0A1B6CK70"/>
<evidence type="ECO:0000313" key="1">
    <source>
        <dbReference type="EMBL" id="JAS13836.1"/>
    </source>
</evidence>
<feature type="non-terminal residue" evidence="1">
    <location>
        <position position="1"/>
    </location>
</feature>
<dbReference type="EMBL" id="GEDC01023462">
    <property type="protein sequence ID" value="JAS13836.1"/>
    <property type="molecule type" value="Transcribed_RNA"/>
</dbReference>